<evidence type="ECO:0000256" key="7">
    <source>
        <dbReference type="PROSITE-ProRule" id="PRU00023"/>
    </source>
</evidence>
<keyword evidence="6" id="KW-0175">Coiled coil</keyword>
<dbReference type="Gene3D" id="1.20.1270.60">
    <property type="entry name" value="Arfaptin homology (AH) domain/BAR domain"/>
    <property type="match status" value="1"/>
</dbReference>
<dbReference type="PROSITE" id="PS50115">
    <property type="entry name" value="ARFGAP"/>
    <property type="match status" value="1"/>
</dbReference>
<dbReference type="SUPFAM" id="SSF103657">
    <property type="entry name" value="BAR/IMD domain-like"/>
    <property type="match status" value="1"/>
</dbReference>
<dbReference type="Pfam" id="PF00169">
    <property type="entry name" value="PH"/>
    <property type="match status" value="1"/>
</dbReference>
<dbReference type="SMART" id="SM00248">
    <property type="entry name" value="ANK"/>
    <property type="match status" value="2"/>
</dbReference>
<feature type="compositionally biased region" description="Polar residues" evidence="9">
    <location>
        <begin position="355"/>
        <end position="369"/>
    </location>
</feature>
<dbReference type="SMART" id="SM00721">
    <property type="entry name" value="BAR"/>
    <property type="match status" value="1"/>
</dbReference>
<feature type="compositionally biased region" description="Low complexity" evidence="9">
    <location>
        <begin position="477"/>
        <end position="486"/>
    </location>
</feature>
<evidence type="ECO:0000313" key="13">
    <source>
        <dbReference type="Proteomes" id="UP000324897"/>
    </source>
</evidence>
<keyword evidence="2" id="KW-0479">Metal-binding</keyword>
<dbReference type="CDD" id="cd07606">
    <property type="entry name" value="BAR_SFC_plant"/>
    <property type="match status" value="1"/>
</dbReference>
<gene>
    <name evidence="12" type="ORF">EJB05_42199</name>
</gene>
<dbReference type="Gene3D" id="1.25.40.20">
    <property type="entry name" value="Ankyrin repeat-containing domain"/>
    <property type="match status" value="1"/>
</dbReference>
<keyword evidence="13" id="KW-1185">Reference proteome</keyword>
<dbReference type="SUPFAM" id="SSF48403">
    <property type="entry name" value="Ankyrin repeat"/>
    <property type="match status" value="1"/>
</dbReference>
<dbReference type="EMBL" id="RWGY01000039">
    <property type="protein sequence ID" value="TVU08786.1"/>
    <property type="molecule type" value="Genomic_DNA"/>
</dbReference>
<dbReference type="SUPFAM" id="SSF50729">
    <property type="entry name" value="PH domain-like"/>
    <property type="match status" value="1"/>
</dbReference>
<dbReference type="SUPFAM" id="SSF57863">
    <property type="entry name" value="ArfGap/RecO-like zinc finger"/>
    <property type="match status" value="1"/>
</dbReference>
<dbReference type="PROSITE" id="PS50088">
    <property type="entry name" value="ANK_REPEAT"/>
    <property type="match status" value="2"/>
</dbReference>
<dbReference type="InterPro" id="IPR035670">
    <property type="entry name" value="AGD1/2/3/4_BAR_plant"/>
</dbReference>
<dbReference type="FunFam" id="1.10.220.150:FF:000019">
    <property type="entry name" value="ADP-ribosylation factor GTPase-activating protein AGD1"/>
    <property type="match status" value="1"/>
</dbReference>
<dbReference type="InterPro" id="IPR011993">
    <property type="entry name" value="PH-like_dom_sf"/>
</dbReference>
<dbReference type="Pfam" id="PF16746">
    <property type="entry name" value="BAR_3"/>
    <property type="match status" value="2"/>
</dbReference>
<proteinExistence type="predicted"/>
<feature type="region of interest" description="Disordered" evidence="9">
    <location>
        <begin position="624"/>
        <end position="644"/>
    </location>
</feature>
<dbReference type="SMART" id="SM00105">
    <property type="entry name" value="ArfGap"/>
    <property type="match status" value="1"/>
</dbReference>
<sequence>MFFNRLDDSPMFRKQMQSLEEGAELLRERCLKFHKGCRKYTEGLGEAYDGDIAFASSLETFGGGHNDPISVAFGGPVMTKFTIALREIGTYKEVLRSQVEHMLNDKLVQFVDIDVHEMKDARKRFDKASLLYDQAREKYLSLKKGTRADVATAVEDVSFNLRENFFKDWILPATNLSHNQELHSARSSFEQARFNLVTTLSNIEAKKRFEFLEAVSGTMDAHLRYFKQGYELLHQMEPYITQVLAFAQQSRERSNYEQAALVERMQEFKRQIDRESRWSPNGMHDSPNGDGIQAIGRSSHKMIEAVMQSASKGKVQTIRQGYLSKRSSNLRGDWKRRFFVLDSRGMLYYYRKQNSRPSSGYSNQRSSTPAEHGSGLLSRWFSSHYHGGVHDEKSVARHTVNLLTSTIKVDADQSDLRFCFRIISPTKNYTLQAESAMDQMDWIEKITGVIASLLSSQSPERRLLQSPKGSSHHRTASESSSFSSSTELEHSISEDCMLEKNSGSGYFEHSARAAQHHRTSMMKPDKPIDLLRKVVGNNNCADCGAAEPDWASLNLGVLLCIECSGVHRNLGVHISKVRSLTLDVRVWEPSVINLFQSLGNTFANTVWEETLPLSSCADRGDISRANGLENTPHNSADSKPKQSDPIAVKEKFIHAKYAEKDFVRKHNMDEIQLAQQMWDNVSSNNKKGVYSLIVASNADVNFTYEHTSFNSALTLGKALLLQEQPCSPSNGSSRCFDRNPLEIPGDSISPASTSARIDGLDDSVEGLSLLHLACRVADIGMVELLLQYGANVNSVDSRGRTPLHHIIMKGRHVFAKLLLSRGADSQATDRDGRTALQYAVDSGTIDDEEILVLLEDPGR</sequence>
<dbReference type="Gene3D" id="1.10.220.150">
    <property type="entry name" value="Arf GTPase activating protein"/>
    <property type="match status" value="1"/>
</dbReference>
<feature type="domain" description="Arf-GAP" evidence="11">
    <location>
        <begin position="525"/>
        <end position="670"/>
    </location>
</feature>
<dbReference type="Gene3D" id="2.30.29.30">
    <property type="entry name" value="Pleckstrin-homology domain (PH domain)/Phosphotyrosine-binding domain (PTB)"/>
    <property type="match status" value="1"/>
</dbReference>
<evidence type="ECO:0008006" key="14">
    <source>
        <dbReference type="Google" id="ProtNLM"/>
    </source>
</evidence>
<dbReference type="AlphaFoldDB" id="A0A5J9TBN2"/>
<dbReference type="PROSITE" id="PS50003">
    <property type="entry name" value="PH_DOMAIN"/>
    <property type="match status" value="1"/>
</dbReference>
<dbReference type="SMART" id="SM00233">
    <property type="entry name" value="PH"/>
    <property type="match status" value="1"/>
</dbReference>
<dbReference type="Pfam" id="PF12796">
    <property type="entry name" value="Ank_2"/>
    <property type="match status" value="1"/>
</dbReference>
<dbReference type="PROSITE" id="PS50297">
    <property type="entry name" value="ANK_REP_REGION"/>
    <property type="match status" value="2"/>
</dbReference>
<comment type="caution">
    <text evidence="12">The sequence shown here is derived from an EMBL/GenBank/DDBJ whole genome shotgun (WGS) entry which is preliminary data.</text>
</comment>
<dbReference type="Gramene" id="TVU08786">
    <property type="protein sequence ID" value="TVU08786"/>
    <property type="gene ID" value="EJB05_42199"/>
</dbReference>
<evidence type="ECO:0000256" key="9">
    <source>
        <dbReference type="SAM" id="MobiDB-lite"/>
    </source>
</evidence>
<evidence type="ECO:0000256" key="3">
    <source>
        <dbReference type="ARBA" id="ARBA00022737"/>
    </source>
</evidence>
<evidence type="ECO:0000256" key="8">
    <source>
        <dbReference type="PROSITE-ProRule" id="PRU00288"/>
    </source>
</evidence>
<evidence type="ECO:0000259" key="10">
    <source>
        <dbReference type="PROSITE" id="PS50003"/>
    </source>
</evidence>
<dbReference type="GO" id="GO:0005096">
    <property type="term" value="F:GTPase activator activity"/>
    <property type="evidence" value="ECO:0007669"/>
    <property type="project" value="UniProtKB-KW"/>
</dbReference>
<dbReference type="Pfam" id="PF01412">
    <property type="entry name" value="ArfGap"/>
    <property type="match status" value="1"/>
</dbReference>
<accession>A0A5J9TBN2</accession>
<dbReference type="InterPro" id="IPR036770">
    <property type="entry name" value="Ankyrin_rpt-contain_sf"/>
</dbReference>
<dbReference type="Proteomes" id="UP000324897">
    <property type="component" value="Chromosome 3"/>
</dbReference>
<dbReference type="PANTHER" id="PTHR23180">
    <property type="entry name" value="CENTAURIN/ARF"/>
    <property type="match status" value="1"/>
</dbReference>
<keyword evidence="5" id="KW-0862">Zinc</keyword>
<keyword evidence="3" id="KW-0677">Repeat</keyword>
<dbReference type="InterPro" id="IPR038508">
    <property type="entry name" value="ArfGAP_dom_sf"/>
</dbReference>
<dbReference type="PANTHER" id="PTHR23180:SF160">
    <property type="entry name" value="ADP-RIBOSYLATION FACTOR GTPASE-ACTIVATING PROTEIN EFFECTOR PROTEIN 1"/>
    <property type="match status" value="1"/>
</dbReference>
<dbReference type="InterPro" id="IPR045258">
    <property type="entry name" value="ACAP1/2/3-like"/>
</dbReference>
<dbReference type="OrthoDB" id="194358at2759"/>
<reference evidence="12 13" key="1">
    <citation type="journal article" date="2019" name="Sci. Rep.">
        <title>A high-quality genome of Eragrostis curvula grass provides insights into Poaceae evolution and supports new strategies to enhance forage quality.</title>
        <authorList>
            <person name="Carballo J."/>
            <person name="Santos B.A.C.M."/>
            <person name="Zappacosta D."/>
            <person name="Garbus I."/>
            <person name="Selva J.P."/>
            <person name="Gallo C.A."/>
            <person name="Diaz A."/>
            <person name="Albertini E."/>
            <person name="Caccamo M."/>
            <person name="Echenique V."/>
        </authorList>
    </citation>
    <scope>NUCLEOTIDE SEQUENCE [LARGE SCALE GENOMIC DNA]</scope>
    <source>
        <strain evidence="13">cv. Victoria</strain>
        <tissue evidence="12">Leaf</tissue>
    </source>
</reference>
<feature type="region of interest" description="Disordered" evidence="9">
    <location>
        <begin position="354"/>
        <end position="373"/>
    </location>
</feature>
<feature type="repeat" description="ANK" evidence="7">
    <location>
        <begin position="765"/>
        <end position="797"/>
    </location>
</feature>
<dbReference type="InterPro" id="IPR037278">
    <property type="entry name" value="ARFGAP/RecO"/>
</dbReference>
<evidence type="ECO:0000256" key="2">
    <source>
        <dbReference type="ARBA" id="ARBA00022723"/>
    </source>
</evidence>
<keyword evidence="7" id="KW-0040">ANK repeat</keyword>
<name>A0A5J9TBN2_9POAL</name>
<evidence type="ECO:0000259" key="11">
    <source>
        <dbReference type="PROSITE" id="PS50115"/>
    </source>
</evidence>
<dbReference type="InterPro" id="IPR001849">
    <property type="entry name" value="PH_domain"/>
</dbReference>
<evidence type="ECO:0000256" key="1">
    <source>
        <dbReference type="ARBA" id="ARBA00022468"/>
    </source>
</evidence>
<dbReference type="InterPro" id="IPR004148">
    <property type="entry name" value="BAR_dom"/>
</dbReference>
<evidence type="ECO:0000313" key="12">
    <source>
        <dbReference type="EMBL" id="TVU08786.1"/>
    </source>
</evidence>
<keyword evidence="4 8" id="KW-0863">Zinc-finger</keyword>
<dbReference type="CDD" id="cd13250">
    <property type="entry name" value="PH_ACAP"/>
    <property type="match status" value="1"/>
</dbReference>
<protein>
    <recommendedName>
        <fullName evidence="14">ADP-ribosylation factor GTPase-activating protein AGD3</fullName>
    </recommendedName>
</protein>
<feature type="region of interest" description="Disordered" evidence="9">
    <location>
        <begin position="460"/>
        <end position="486"/>
    </location>
</feature>
<keyword evidence="1" id="KW-0343">GTPase activation</keyword>
<dbReference type="GO" id="GO:0008270">
    <property type="term" value="F:zinc ion binding"/>
    <property type="evidence" value="ECO:0007669"/>
    <property type="project" value="UniProtKB-KW"/>
</dbReference>
<dbReference type="CDD" id="cd08204">
    <property type="entry name" value="ArfGap"/>
    <property type="match status" value="1"/>
</dbReference>
<feature type="domain" description="PH" evidence="10">
    <location>
        <begin position="316"/>
        <end position="451"/>
    </location>
</feature>
<evidence type="ECO:0000256" key="5">
    <source>
        <dbReference type="ARBA" id="ARBA00022833"/>
    </source>
</evidence>
<dbReference type="InterPro" id="IPR027267">
    <property type="entry name" value="AH/BAR_dom_sf"/>
</dbReference>
<feature type="repeat" description="ANK" evidence="7">
    <location>
        <begin position="798"/>
        <end position="830"/>
    </location>
</feature>
<evidence type="ECO:0000256" key="6">
    <source>
        <dbReference type="ARBA" id="ARBA00023054"/>
    </source>
</evidence>
<dbReference type="GO" id="GO:0005737">
    <property type="term" value="C:cytoplasm"/>
    <property type="evidence" value="ECO:0007669"/>
    <property type="project" value="InterPro"/>
</dbReference>
<organism evidence="12 13">
    <name type="scientific">Eragrostis curvula</name>
    <name type="common">weeping love grass</name>
    <dbReference type="NCBI Taxonomy" id="38414"/>
    <lineage>
        <taxon>Eukaryota</taxon>
        <taxon>Viridiplantae</taxon>
        <taxon>Streptophyta</taxon>
        <taxon>Embryophyta</taxon>
        <taxon>Tracheophyta</taxon>
        <taxon>Spermatophyta</taxon>
        <taxon>Magnoliopsida</taxon>
        <taxon>Liliopsida</taxon>
        <taxon>Poales</taxon>
        <taxon>Poaceae</taxon>
        <taxon>PACMAD clade</taxon>
        <taxon>Chloridoideae</taxon>
        <taxon>Eragrostideae</taxon>
        <taxon>Eragrostidinae</taxon>
        <taxon>Eragrostis</taxon>
    </lineage>
</organism>
<evidence type="ECO:0000256" key="4">
    <source>
        <dbReference type="ARBA" id="ARBA00022771"/>
    </source>
</evidence>
<dbReference type="PRINTS" id="PR00405">
    <property type="entry name" value="REVINTRACTNG"/>
</dbReference>
<dbReference type="InterPro" id="IPR002110">
    <property type="entry name" value="Ankyrin_rpt"/>
</dbReference>
<dbReference type="InterPro" id="IPR001164">
    <property type="entry name" value="ArfGAP_dom"/>
</dbReference>